<name>A0ABQ4NFL9_9BACL</name>
<keyword evidence="2" id="KW-1185">Reference proteome</keyword>
<evidence type="ECO:0000313" key="2">
    <source>
        <dbReference type="Proteomes" id="UP000680304"/>
    </source>
</evidence>
<dbReference type="Pfam" id="PF19654">
    <property type="entry name" value="DUF6157"/>
    <property type="match status" value="1"/>
</dbReference>
<protein>
    <recommendedName>
        <fullName evidence="3">WG repeat-containing protein</fullName>
    </recommendedName>
</protein>
<comment type="caution">
    <text evidence="1">The sequence shown here is derived from an EMBL/GenBank/DDBJ whole genome shotgun (WGS) entry which is preliminary data.</text>
</comment>
<proteinExistence type="predicted"/>
<gene>
    <name evidence="1" type="ORF">PACILC2_55820</name>
</gene>
<dbReference type="EMBL" id="BOVJ01000241">
    <property type="protein sequence ID" value="GIQ67014.1"/>
    <property type="molecule type" value="Genomic_DNA"/>
</dbReference>
<reference evidence="1 2" key="1">
    <citation type="submission" date="2021-04" db="EMBL/GenBank/DDBJ databases">
        <title>Draft genome sequence of Paenibacillus cisolokensis, LC2-13A.</title>
        <authorList>
            <person name="Uke A."/>
            <person name="Chhe C."/>
            <person name="Baramee S."/>
            <person name="Kosugi A."/>
        </authorList>
    </citation>
    <scope>NUCLEOTIDE SEQUENCE [LARGE SCALE GENOMIC DNA]</scope>
    <source>
        <strain evidence="1 2">LC2-13A</strain>
    </source>
</reference>
<accession>A0ABQ4NFL9</accession>
<organism evidence="1 2">
    <name type="scientific">Paenibacillus cisolokensis</name>
    <dbReference type="NCBI Taxonomy" id="1658519"/>
    <lineage>
        <taxon>Bacteria</taxon>
        <taxon>Bacillati</taxon>
        <taxon>Bacillota</taxon>
        <taxon>Bacilli</taxon>
        <taxon>Bacillales</taxon>
        <taxon>Paenibacillaceae</taxon>
        <taxon>Paenibacillus</taxon>
    </lineage>
</organism>
<evidence type="ECO:0008006" key="3">
    <source>
        <dbReference type="Google" id="ProtNLM"/>
    </source>
</evidence>
<evidence type="ECO:0000313" key="1">
    <source>
        <dbReference type="EMBL" id="GIQ67014.1"/>
    </source>
</evidence>
<sequence length="53" mass="5873">MSTHLSAGEKYGWGLVFDEQGRVALCPMESAQYRDLLDGGEVKVVKAMRSKRA</sequence>
<dbReference type="Proteomes" id="UP000680304">
    <property type="component" value="Unassembled WGS sequence"/>
</dbReference>
<dbReference type="InterPro" id="IPR046155">
    <property type="entry name" value="DUF6157"/>
</dbReference>